<feature type="domain" description="PAS" evidence="9">
    <location>
        <begin position="1285"/>
        <end position="1354"/>
    </location>
</feature>
<dbReference type="GO" id="GO:0016020">
    <property type="term" value="C:membrane"/>
    <property type="evidence" value="ECO:0007669"/>
    <property type="project" value="InterPro"/>
</dbReference>
<dbReference type="Pfam" id="PF01339">
    <property type="entry name" value="CheB_methylest"/>
    <property type="match status" value="1"/>
</dbReference>
<dbReference type="SUPFAM" id="SSF52738">
    <property type="entry name" value="Methylesterase CheB, C-terminal domain"/>
    <property type="match status" value="1"/>
</dbReference>
<dbReference type="Gene3D" id="3.40.50.150">
    <property type="entry name" value="Vaccinia Virus protein VP39"/>
    <property type="match status" value="1"/>
</dbReference>
<dbReference type="SMART" id="SM00138">
    <property type="entry name" value="MeTrc"/>
    <property type="match status" value="1"/>
</dbReference>
<dbReference type="EMBL" id="MQWD01000001">
    <property type="protein sequence ID" value="PAP76944.1"/>
    <property type="molecule type" value="Genomic_DNA"/>
</dbReference>
<feature type="domain" description="Histidine kinase" evidence="8">
    <location>
        <begin position="1548"/>
        <end position="1639"/>
    </location>
</feature>
<evidence type="ECO:0000259" key="11">
    <source>
        <dbReference type="PROSITE" id="PS50122"/>
    </source>
</evidence>
<dbReference type="Pfam" id="PF08448">
    <property type="entry name" value="PAS_4"/>
    <property type="match status" value="2"/>
</dbReference>
<dbReference type="InterPro" id="IPR022642">
    <property type="entry name" value="CheR_C"/>
</dbReference>
<accession>A0A271J1M5</accession>
<dbReference type="PROSITE" id="PS50109">
    <property type="entry name" value="HIS_KIN"/>
    <property type="match status" value="1"/>
</dbReference>
<dbReference type="SMART" id="SM00387">
    <property type="entry name" value="HATPase_c"/>
    <property type="match status" value="1"/>
</dbReference>
<evidence type="ECO:0000256" key="5">
    <source>
        <dbReference type="ARBA" id="ARBA00022691"/>
    </source>
</evidence>
<keyword evidence="6" id="KW-0145">Chemotaxis</keyword>
<dbReference type="GO" id="GO:0008983">
    <property type="term" value="F:protein-glutamate O-methyltransferase activity"/>
    <property type="evidence" value="ECO:0007669"/>
    <property type="project" value="UniProtKB-EC"/>
</dbReference>
<dbReference type="SUPFAM" id="SSF53335">
    <property type="entry name" value="S-adenosyl-L-methionine-dependent methyltransferases"/>
    <property type="match status" value="1"/>
</dbReference>
<gene>
    <name evidence="13" type="ORF">BSZ37_11130</name>
</gene>
<dbReference type="NCBIfam" id="TIGR00229">
    <property type="entry name" value="sensory_box"/>
    <property type="match status" value="3"/>
</dbReference>
<reference evidence="13 14" key="1">
    <citation type="submission" date="2016-11" db="EMBL/GenBank/DDBJ databases">
        <title>Study of marine rhodopsin-containing bacteria.</title>
        <authorList>
            <person name="Yoshizawa S."/>
            <person name="Kumagai Y."/>
            <person name="Kogure K."/>
        </authorList>
    </citation>
    <scope>NUCLEOTIDE SEQUENCE [LARGE SCALE GENOMIC DNA]</scope>
    <source>
        <strain evidence="13 14">SAORIC-28</strain>
    </source>
</reference>
<proteinExistence type="predicted"/>
<evidence type="ECO:0000256" key="3">
    <source>
        <dbReference type="ARBA" id="ARBA00022603"/>
    </source>
</evidence>
<dbReference type="SMART" id="SM00086">
    <property type="entry name" value="PAC"/>
    <property type="match status" value="3"/>
</dbReference>
<feature type="domain" description="CheB-type methylesterase" evidence="11">
    <location>
        <begin position="12"/>
        <end position="201"/>
    </location>
</feature>
<dbReference type="SMART" id="SM00065">
    <property type="entry name" value="GAF"/>
    <property type="match status" value="1"/>
</dbReference>
<dbReference type="EC" id="2.1.1.80" evidence="2"/>
<dbReference type="InterPro" id="IPR000780">
    <property type="entry name" value="CheR_MeTrfase"/>
</dbReference>
<dbReference type="InterPro" id="IPR036890">
    <property type="entry name" value="HATPase_C_sf"/>
</dbReference>
<feature type="domain" description="PAC" evidence="10">
    <location>
        <begin position="1358"/>
        <end position="1412"/>
    </location>
</feature>
<dbReference type="InterPro" id="IPR003018">
    <property type="entry name" value="GAF"/>
</dbReference>
<dbReference type="Gene3D" id="2.10.70.100">
    <property type="match status" value="1"/>
</dbReference>
<feature type="domain" description="PAC" evidence="10">
    <location>
        <begin position="1233"/>
        <end position="1284"/>
    </location>
</feature>
<dbReference type="InterPro" id="IPR022641">
    <property type="entry name" value="CheR_N"/>
</dbReference>
<evidence type="ECO:0000313" key="14">
    <source>
        <dbReference type="Proteomes" id="UP000216339"/>
    </source>
</evidence>
<dbReference type="InterPro" id="IPR035965">
    <property type="entry name" value="PAS-like_dom_sf"/>
</dbReference>
<dbReference type="SUPFAM" id="SSF55874">
    <property type="entry name" value="ATPase domain of HSP90 chaperone/DNA topoisomerase II/histidine kinase"/>
    <property type="match status" value="1"/>
</dbReference>
<feature type="domain" description="CheR-type methyltransferase" evidence="12">
    <location>
        <begin position="223"/>
        <end position="486"/>
    </location>
</feature>
<evidence type="ECO:0000256" key="1">
    <source>
        <dbReference type="ARBA" id="ARBA00001541"/>
    </source>
</evidence>
<dbReference type="InterPro" id="IPR000700">
    <property type="entry name" value="PAS-assoc_C"/>
</dbReference>
<evidence type="ECO:0000259" key="8">
    <source>
        <dbReference type="PROSITE" id="PS50109"/>
    </source>
</evidence>
<dbReference type="InterPro" id="IPR035909">
    <property type="entry name" value="CheB_C"/>
</dbReference>
<dbReference type="Pfam" id="PF08447">
    <property type="entry name" value="PAS_3"/>
    <property type="match status" value="1"/>
</dbReference>
<comment type="caution">
    <text evidence="13">The sequence shown here is derived from an EMBL/GenBank/DDBJ whole genome shotgun (WGS) entry which is preliminary data.</text>
</comment>
<dbReference type="InterPro" id="IPR050903">
    <property type="entry name" value="Bact_Chemotaxis_MeTrfase"/>
</dbReference>
<dbReference type="Gene3D" id="3.40.50.180">
    <property type="entry name" value="Methylesterase CheB, C-terminal domain"/>
    <property type="match status" value="1"/>
</dbReference>
<evidence type="ECO:0000259" key="12">
    <source>
        <dbReference type="PROSITE" id="PS50123"/>
    </source>
</evidence>
<dbReference type="PROSITE" id="PS50123">
    <property type="entry name" value="CHER"/>
    <property type="match status" value="1"/>
</dbReference>
<dbReference type="SUPFAM" id="SSF55781">
    <property type="entry name" value="GAF domain-like"/>
    <property type="match status" value="1"/>
</dbReference>
<dbReference type="SMART" id="SM00091">
    <property type="entry name" value="PAS"/>
    <property type="match status" value="3"/>
</dbReference>
<protein>
    <recommendedName>
        <fullName evidence="2">protein-glutamate O-methyltransferase</fullName>
        <ecNumber evidence="2">2.1.1.80</ecNumber>
    </recommendedName>
</protein>
<dbReference type="Pfam" id="PF13596">
    <property type="entry name" value="PAS_10"/>
    <property type="match status" value="1"/>
</dbReference>
<dbReference type="OrthoDB" id="9813151at2"/>
<dbReference type="Pfam" id="PF01739">
    <property type="entry name" value="CheR"/>
    <property type="match status" value="1"/>
</dbReference>
<evidence type="ECO:0000256" key="7">
    <source>
        <dbReference type="SAM" id="Coils"/>
    </source>
</evidence>
<dbReference type="Gene3D" id="1.10.155.10">
    <property type="entry name" value="Chemotaxis receptor methyltransferase CheR, N-terminal domain"/>
    <property type="match status" value="1"/>
</dbReference>
<dbReference type="CDD" id="cd00130">
    <property type="entry name" value="PAS"/>
    <property type="match status" value="2"/>
</dbReference>
<dbReference type="InterPro" id="IPR013655">
    <property type="entry name" value="PAS_fold_3"/>
</dbReference>
<dbReference type="CDD" id="cd16434">
    <property type="entry name" value="CheB-CheR_fusion"/>
    <property type="match status" value="1"/>
</dbReference>
<dbReference type="CDD" id="cd16917">
    <property type="entry name" value="HATPase_UhpB-NarQ-NarX-like"/>
    <property type="match status" value="1"/>
</dbReference>
<dbReference type="RefSeq" id="WP_095510615.1">
    <property type="nucleotide sequence ID" value="NZ_MQWD01000001.1"/>
</dbReference>
<dbReference type="PROSITE" id="PS50122">
    <property type="entry name" value="CHEB"/>
    <property type="match status" value="1"/>
</dbReference>
<dbReference type="PROSITE" id="PS50112">
    <property type="entry name" value="PAS"/>
    <property type="match status" value="1"/>
</dbReference>
<dbReference type="GO" id="GO:0046983">
    <property type="term" value="F:protein dimerization activity"/>
    <property type="evidence" value="ECO:0007669"/>
    <property type="project" value="InterPro"/>
</dbReference>
<dbReference type="InterPro" id="IPR011712">
    <property type="entry name" value="Sig_transdc_His_kin_sub3_dim/P"/>
</dbReference>
<dbReference type="Gene3D" id="3.30.450.20">
    <property type="entry name" value="PAS domain"/>
    <property type="match status" value="4"/>
</dbReference>
<keyword evidence="6" id="KW-0378">Hydrolase</keyword>
<dbReference type="InterPro" id="IPR013656">
    <property type="entry name" value="PAS_4"/>
</dbReference>
<keyword evidence="5" id="KW-0949">S-adenosyl-L-methionine</keyword>
<organism evidence="13 14">
    <name type="scientific">Rubrivirga marina</name>
    <dbReference type="NCBI Taxonomy" id="1196024"/>
    <lineage>
        <taxon>Bacteria</taxon>
        <taxon>Pseudomonadati</taxon>
        <taxon>Rhodothermota</taxon>
        <taxon>Rhodothermia</taxon>
        <taxon>Rhodothermales</taxon>
        <taxon>Rubricoccaceae</taxon>
        <taxon>Rubrivirga</taxon>
    </lineage>
</organism>
<dbReference type="PANTHER" id="PTHR24422">
    <property type="entry name" value="CHEMOTAXIS PROTEIN METHYLTRANSFERASE"/>
    <property type="match status" value="1"/>
</dbReference>
<dbReference type="PRINTS" id="PR00996">
    <property type="entry name" value="CHERMTFRASE"/>
</dbReference>
<keyword evidence="4" id="KW-0808">Transferase</keyword>
<dbReference type="InterPro" id="IPR005467">
    <property type="entry name" value="His_kinase_dom"/>
</dbReference>
<dbReference type="Pfam" id="PF02518">
    <property type="entry name" value="HATPase_c"/>
    <property type="match status" value="1"/>
</dbReference>
<dbReference type="InterPro" id="IPR000014">
    <property type="entry name" value="PAS"/>
</dbReference>
<dbReference type="Proteomes" id="UP000216339">
    <property type="component" value="Unassembled WGS sequence"/>
</dbReference>
<dbReference type="InterPro" id="IPR036804">
    <property type="entry name" value="CheR_N_sf"/>
</dbReference>
<keyword evidence="7" id="KW-0175">Coiled coil</keyword>
<dbReference type="PROSITE" id="PS50113">
    <property type="entry name" value="PAC"/>
    <property type="match status" value="4"/>
</dbReference>
<comment type="catalytic activity">
    <reaction evidence="1">
        <text>L-glutamyl-[protein] + S-adenosyl-L-methionine = [protein]-L-glutamate 5-O-methyl ester + S-adenosyl-L-homocysteine</text>
        <dbReference type="Rhea" id="RHEA:24452"/>
        <dbReference type="Rhea" id="RHEA-COMP:10208"/>
        <dbReference type="Rhea" id="RHEA-COMP:10311"/>
        <dbReference type="ChEBI" id="CHEBI:29973"/>
        <dbReference type="ChEBI" id="CHEBI:57856"/>
        <dbReference type="ChEBI" id="CHEBI:59789"/>
        <dbReference type="ChEBI" id="CHEBI:82795"/>
        <dbReference type="EC" id="2.1.1.80"/>
    </reaction>
</comment>
<evidence type="ECO:0000259" key="10">
    <source>
        <dbReference type="PROSITE" id="PS50113"/>
    </source>
</evidence>
<dbReference type="Pfam" id="PF03705">
    <property type="entry name" value="CheR_N"/>
    <property type="match status" value="1"/>
</dbReference>
<feature type="domain" description="PAC" evidence="10">
    <location>
        <begin position="1102"/>
        <end position="1155"/>
    </location>
</feature>
<dbReference type="Pfam" id="PF13185">
    <property type="entry name" value="GAF_2"/>
    <property type="match status" value="1"/>
</dbReference>
<dbReference type="GO" id="GO:0032259">
    <property type="term" value="P:methylation"/>
    <property type="evidence" value="ECO:0007669"/>
    <property type="project" value="UniProtKB-KW"/>
</dbReference>
<evidence type="ECO:0000256" key="6">
    <source>
        <dbReference type="PROSITE-ProRule" id="PRU00050"/>
    </source>
</evidence>
<dbReference type="Pfam" id="PF07730">
    <property type="entry name" value="HisKA_3"/>
    <property type="match status" value="1"/>
</dbReference>
<dbReference type="SUPFAM" id="SSF55785">
    <property type="entry name" value="PYP-like sensor domain (PAS domain)"/>
    <property type="match status" value="4"/>
</dbReference>
<feature type="active site" evidence="6">
    <location>
        <position position="30"/>
    </location>
</feature>
<name>A0A271J1M5_9BACT</name>
<dbReference type="Gene3D" id="3.30.450.40">
    <property type="match status" value="1"/>
</dbReference>
<feature type="active site" evidence="6">
    <location>
        <position position="149"/>
    </location>
</feature>
<dbReference type="GO" id="GO:0005737">
    <property type="term" value="C:cytoplasm"/>
    <property type="evidence" value="ECO:0007669"/>
    <property type="project" value="InterPro"/>
</dbReference>
<feature type="domain" description="PAC" evidence="10">
    <location>
        <begin position="805"/>
        <end position="858"/>
    </location>
</feature>
<keyword evidence="3" id="KW-0489">Methyltransferase</keyword>
<keyword evidence="14" id="KW-1185">Reference proteome</keyword>
<dbReference type="GO" id="GO:0006935">
    <property type="term" value="P:chemotaxis"/>
    <property type="evidence" value="ECO:0007669"/>
    <property type="project" value="UniProtKB-UniRule"/>
</dbReference>
<evidence type="ECO:0000256" key="2">
    <source>
        <dbReference type="ARBA" id="ARBA00012534"/>
    </source>
</evidence>
<evidence type="ECO:0000259" key="9">
    <source>
        <dbReference type="PROSITE" id="PS50112"/>
    </source>
</evidence>
<dbReference type="InterPro" id="IPR003594">
    <property type="entry name" value="HATPase_dom"/>
</dbReference>
<dbReference type="GO" id="GO:0008984">
    <property type="term" value="F:protein-glutamate methylesterase activity"/>
    <property type="evidence" value="ECO:0007669"/>
    <property type="project" value="InterPro"/>
</dbReference>
<sequence length="1639" mass="179292">MADDTSSDLAPPLASGEADGGFPVVGIGASAGGLRAYQTFFSALPPEPGMAFVLIQHLSPDHESALAELVQTQTRMSVAQVGDHPAVEANRVYVIPPGKHLVIEGGSLALKEPGPGRGKPSTIDHFFRSLAEDMGERAVCIVLSGTGSDGALGLKAVKERAGLTMAQDPDDADYDGMPRSAVATGLVDVVGSAAELAQMLVRVRHSAREIVIPAQDDDETTALQSVLTLLRQRTGHDFSDYKPSTIRRRLARRLQVNGIPALSEYLAFLRTHPAEVQALLRDFLISVTQFFRDPDAFDVLEREVVPKLFEGKGRGDTVRVWVAGCATGEEAYSVAMLLCEHRDRLGVQPEIQVFATDIDDDALASAREGLYPEAAIGDLTRERLLAFFDEEPNGIRVKGGLRDMVLFARHNLISDPPFSRLDLVSCRNVLIYLNRSIQRRVFTAFHYALAPDGYLFIGGSEGADVLSKGFAELDKSARVFRRRDANLGGDRFELFSGTRTKTPRPPRPSVPADAESGLVDRYASWTLQAYAPPRVLVDEHHEITHVFGGAGEYLRDREGPVSNNVVEKVLRAFRVDLRSALFRAFSKGEATDTGFHGVSVGGTERVVRLHVGMAGGEAEADGLAEVVFVELDPASVEGLRVGVIDRGDGEQLHDDPAVVRMEEELRRTRERLQAIVEEQETSNEELKASNEELQSMNEELQSTTEELETSREELQSMNEELHTVNQELKTKVEELTRANADLHNLIASTAIATLFLDRELRVSRYTPVAADLFNLIPGDVGRPFDHVTHRLDHDGLTTLAQRVLDTLHVEEQEVEDDSGRWYVLRATPYRTADDRIEGVVMTVFDVTLQKRAQAEALRRARQQEALAELGQLALRTGSLADVFDRAVALAVDALDADFAKVLRHDPEAGVLHLVSGVGWAEGIVGHATVPDDEGSQAGYTLVADRPVVVPDLAKESRFSAPTLLSDHDVRSGISVTIPGPGARPFGVFGVHAREVRQYSEADTQFIDALASVVGAAIRRDRDEATIRHQLGEIEAIYATAPVGLGVLDADLRYRRINERLAAINGTSVEDHLGKRPGEVVPSVAPDLEPKLRRVIETGEALEEFEIRGTTPGSQEERIWLTTYVPRFGSDGEVLGVSAMVRDVTERRRQETDLAEANRLLELAMSGGGLGGYTLEFGDGEPIVHFDEQAQALLETPPTATRRAINERVHPDDLAEARAKVDRACDPDGDSDTFSIEFRYPRPDGRTVWLAARGVCLFSDGAPRRVVGLLFDITDLKEAEARARRQLAQVDAYFDAVPLGVAVYDADGRYLRANRQLAALVGREPEALLGHRPGDLFPGHRDINEPFLQRVLQTGVPIRDVEMALPAPSDPDGPLRDWLVNFVPLTEDGEVMGAMVVIQDVTALKRAQAGLERLTTELEARVVMRTAEVRRLVGDLTEAERRERGRVAQVLHDDLQQLLYATQFKLQAMRRGAEAELLEIIEDADGLVARAVQVTRTLTVDLRPPVLRGEGLDRTFEWLAHRMGEAYGLDVAVKREGPVQAGKTVQVLLFQIVRELLFNVVKHAGTSEATIRVGPADGGRVRVVVSDDGVGFEADGEAEEATGVGLVGVRERIRLVGGSVDVRSAPDSGTVIEIVCPTEL</sequence>
<dbReference type="InterPro" id="IPR001610">
    <property type="entry name" value="PAC"/>
</dbReference>
<dbReference type="SUPFAM" id="SSF47757">
    <property type="entry name" value="Chemotaxis receptor methyltransferase CheR, N-terminal domain"/>
    <property type="match status" value="1"/>
</dbReference>
<dbReference type="GO" id="GO:0000155">
    <property type="term" value="F:phosphorelay sensor kinase activity"/>
    <property type="evidence" value="ECO:0007669"/>
    <property type="project" value="InterPro"/>
</dbReference>
<dbReference type="InterPro" id="IPR000673">
    <property type="entry name" value="Sig_transdc_resp-reg_Me-estase"/>
</dbReference>
<dbReference type="InterPro" id="IPR029016">
    <property type="entry name" value="GAF-like_dom_sf"/>
</dbReference>
<feature type="coiled-coil region" evidence="7">
    <location>
        <begin position="658"/>
        <end position="745"/>
    </location>
</feature>
<feature type="active site" evidence="6">
    <location>
        <position position="57"/>
    </location>
</feature>
<evidence type="ECO:0000256" key="4">
    <source>
        <dbReference type="ARBA" id="ARBA00022679"/>
    </source>
</evidence>
<dbReference type="Gene3D" id="3.30.565.10">
    <property type="entry name" value="Histidine kinase-like ATPase, C-terminal domain"/>
    <property type="match status" value="1"/>
</dbReference>
<evidence type="ECO:0000313" key="13">
    <source>
        <dbReference type="EMBL" id="PAP76944.1"/>
    </source>
</evidence>
<dbReference type="InterPro" id="IPR029063">
    <property type="entry name" value="SAM-dependent_MTases_sf"/>
</dbReference>
<dbReference type="GO" id="GO:0000156">
    <property type="term" value="F:phosphorelay response regulator activity"/>
    <property type="evidence" value="ECO:0007669"/>
    <property type="project" value="InterPro"/>
</dbReference>